<dbReference type="SUPFAM" id="SSF52096">
    <property type="entry name" value="ClpP/crotonase"/>
    <property type="match status" value="1"/>
</dbReference>
<dbReference type="PANTHER" id="PTHR42964">
    <property type="entry name" value="ENOYL-COA HYDRATASE"/>
    <property type="match status" value="1"/>
</dbReference>
<evidence type="ECO:0000256" key="1">
    <source>
        <dbReference type="ARBA" id="ARBA00005254"/>
    </source>
</evidence>
<dbReference type="InterPro" id="IPR018376">
    <property type="entry name" value="Enoyl-CoA_hyd/isom_CS"/>
</dbReference>
<dbReference type="Proteomes" id="UP001595973">
    <property type="component" value="Unassembled WGS sequence"/>
</dbReference>
<dbReference type="InterPro" id="IPR014748">
    <property type="entry name" value="Enoyl-CoA_hydra_C"/>
</dbReference>
<dbReference type="RefSeq" id="WP_380716413.1">
    <property type="nucleotide sequence ID" value="NZ_JBHSGI010000003.1"/>
</dbReference>
<organism evidence="3 4">
    <name type="scientific">Seohaeicola nanhaiensis</name>
    <dbReference type="NCBI Taxonomy" id="1387282"/>
    <lineage>
        <taxon>Bacteria</taxon>
        <taxon>Pseudomonadati</taxon>
        <taxon>Pseudomonadota</taxon>
        <taxon>Alphaproteobacteria</taxon>
        <taxon>Rhodobacterales</taxon>
        <taxon>Roseobacteraceae</taxon>
        <taxon>Seohaeicola</taxon>
    </lineage>
</organism>
<dbReference type="Gene3D" id="1.10.12.10">
    <property type="entry name" value="Lyase 2-enoyl-coa Hydratase, Chain A, domain 2"/>
    <property type="match status" value="1"/>
</dbReference>
<name>A0ABV9KD90_9RHOB</name>
<evidence type="ECO:0000313" key="4">
    <source>
        <dbReference type="Proteomes" id="UP001595973"/>
    </source>
</evidence>
<sequence>MTTSYETILVETDARGVATLTLNRPDKHNALNADLIAELFDAVEDLASDDKVRIVILTGAGKSFCAGGDFNWFASNVEKSRAERVEQSATLAHLLRRLDTLQKPLIGRINGPAYGGGVGMISVCDYTIGAQGARYGLTEVKLGLLPANISPYVVARIGKVHARETMLSGALFDSARAERIGLLTEVVAANALDAAVERVVHDHLQAAPGAVADTKALIAYVASHDLETNMIYTADRLADAWETGEGIEGINSFLNKSVPSWRVK</sequence>
<dbReference type="Pfam" id="PF00378">
    <property type="entry name" value="ECH_1"/>
    <property type="match status" value="1"/>
</dbReference>
<keyword evidence="4" id="KW-1185">Reference proteome</keyword>
<evidence type="ECO:0000256" key="2">
    <source>
        <dbReference type="RuleBase" id="RU003707"/>
    </source>
</evidence>
<comment type="similarity">
    <text evidence="1 2">Belongs to the enoyl-CoA hydratase/isomerase family.</text>
</comment>
<dbReference type="EMBL" id="JBHSGI010000003">
    <property type="protein sequence ID" value="MFC4668145.1"/>
    <property type="molecule type" value="Genomic_DNA"/>
</dbReference>
<reference evidence="4" key="1">
    <citation type="journal article" date="2019" name="Int. J. Syst. Evol. Microbiol.">
        <title>The Global Catalogue of Microorganisms (GCM) 10K type strain sequencing project: providing services to taxonomists for standard genome sequencing and annotation.</title>
        <authorList>
            <consortium name="The Broad Institute Genomics Platform"/>
            <consortium name="The Broad Institute Genome Sequencing Center for Infectious Disease"/>
            <person name="Wu L."/>
            <person name="Ma J."/>
        </authorList>
    </citation>
    <scope>NUCLEOTIDE SEQUENCE [LARGE SCALE GENOMIC DNA]</scope>
    <source>
        <strain evidence="4">CGMCC 4.7283</strain>
    </source>
</reference>
<dbReference type="PROSITE" id="PS00166">
    <property type="entry name" value="ENOYL_COA_HYDRATASE"/>
    <property type="match status" value="1"/>
</dbReference>
<protein>
    <submittedName>
        <fullName evidence="3">Crotonase/enoyl-CoA hydratase family protein</fullName>
    </submittedName>
</protein>
<dbReference type="Gene3D" id="3.90.226.10">
    <property type="entry name" value="2-enoyl-CoA Hydratase, Chain A, domain 1"/>
    <property type="match status" value="1"/>
</dbReference>
<evidence type="ECO:0000313" key="3">
    <source>
        <dbReference type="EMBL" id="MFC4668145.1"/>
    </source>
</evidence>
<dbReference type="CDD" id="cd06558">
    <property type="entry name" value="crotonase-like"/>
    <property type="match status" value="1"/>
</dbReference>
<proteinExistence type="inferred from homology"/>
<comment type="caution">
    <text evidence="3">The sequence shown here is derived from an EMBL/GenBank/DDBJ whole genome shotgun (WGS) entry which is preliminary data.</text>
</comment>
<dbReference type="InterPro" id="IPR029045">
    <property type="entry name" value="ClpP/crotonase-like_dom_sf"/>
</dbReference>
<dbReference type="PANTHER" id="PTHR42964:SF1">
    <property type="entry name" value="POLYKETIDE BIOSYNTHESIS ENOYL-COA HYDRATASE PKSH-RELATED"/>
    <property type="match status" value="1"/>
</dbReference>
<dbReference type="InterPro" id="IPR051683">
    <property type="entry name" value="Enoyl-CoA_Hydratase/Isomerase"/>
</dbReference>
<accession>A0ABV9KD90</accession>
<dbReference type="NCBIfam" id="NF005675">
    <property type="entry name" value="PRK07468.1"/>
    <property type="match status" value="1"/>
</dbReference>
<dbReference type="InterPro" id="IPR001753">
    <property type="entry name" value="Enoyl-CoA_hydra/iso"/>
</dbReference>
<gene>
    <name evidence="3" type="ORF">ACFO5X_06225</name>
</gene>